<keyword evidence="1" id="KW-0378">Hydrolase</keyword>
<dbReference type="RefSeq" id="WP_131028717.1">
    <property type="nucleotide sequence ID" value="NZ_SIXF01000003.1"/>
</dbReference>
<evidence type="ECO:0000313" key="1">
    <source>
        <dbReference type="EMBL" id="TBO43922.1"/>
    </source>
</evidence>
<comment type="caution">
    <text evidence="1">The sequence shown here is derived from an EMBL/GenBank/DDBJ whole genome shotgun (WGS) entry which is preliminary data.</text>
</comment>
<protein>
    <submittedName>
        <fullName evidence="1">Carboxypeptidase-like regulatory domain-containing protein</fullName>
    </submittedName>
</protein>
<dbReference type="SUPFAM" id="SSF49464">
    <property type="entry name" value="Carboxypeptidase regulatory domain-like"/>
    <property type="match status" value="1"/>
</dbReference>
<keyword evidence="2" id="KW-1185">Reference proteome</keyword>
<dbReference type="Gene3D" id="2.60.40.1120">
    <property type="entry name" value="Carboxypeptidase-like, regulatory domain"/>
    <property type="match status" value="1"/>
</dbReference>
<dbReference type="InterPro" id="IPR008969">
    <property type="entry name" value="CarboxyPept-like_regulatory"/>
</dbReference>
<name>A0A4Q9HFW7_9SPHI</name>
<dbReference type="AlphaFoldDB" id="A0A4Q9HFW7"/>
<dbReference type="OrthoDB" id="7432683at2"/>
<accession>A0A4Q9HFW7</accession>
<reference evidence="1 2" key="1">
    <citation type="submission" date="2019-02" db="EMBL/GenBank/DDBJ databases">
        <title>Pedobacter kyonggii whole genome sequence analysis.</title>
        <authorList>
            <person name="Dahal R.H."/>
        </authorList>
    </citation>
    <scope>NUCLEOTIDE SEQUENCE [LARGE SCALE GENOMIC DNA]</scope>
    <source>
        <strain evidence="1 2">K-4-11-1</strain>
    </source>
</reference>
<dbReference type="GO" id="GO:0004180">
    <property type="term" value="F:carboxypeptidase activity"/>
    <property type="evidence" value="ECO:0007669"/>
    <property type="project" value="UniProtKB-KW"/>
</dbReference>
<sequence length="249" mass="28674">MSSNFKIQISNPCHEKWGEMIDNNTGKFCNSCQKSVVDFTDFSDRDLHSWFTENQGKSCGRFKPEQLDRLIHVKSSFAISRFKPCLIAASLFAFLSFPKLGKGEVIKPSTVQTAKTITNFDKKNQDEALSDSLRFIKGKVTDKDKSALPGVTIRILGEKYGYSTDANGEFSLTYIIQKENDFKELDIRYIGFENKNVKFKSTEVYLNIILNEDTTAFMGDVVIVRTPFWKRIYSKMRNQLRDINPFYKK</sequence>
<dbReference type="Pfam" id="PF13715">
    <property type="entry name" value="CarbopepD_reg_2"/>
    <property type="match status" value="1"/>
</dbReference>
<dbReference type="Proteomes" id="UP000291819">
    <property type="component" value="Unassembled WGS sequence"/>
</dbReference>
<dbReference type="EMBL" id="SIXF01000003">
    <property type="protein sequence ID" value="TBO43922.1"/>
    <property type="molecule type" value="Genomic_DNA"/>
</dbReference>
<gene>
    <name evidence="1" type="ORF">EYS08_04815</name>
</gene>
<keyword evidence="1" id="KW-0645">Protease</keyword>
<organism evidence="1 2">
    <name type="scientific">Pedobacter kyonggii</name>
    <dbReference type="NCBI Taxonomy" id="1926871"/>
    <lineage>
        <taxon>Bacteria</taxon>
        <taxon>Pseudomonadati</taxon>
        <taxon>Bacteroidota</taxon>
        <taxon>Sphingobacteriia</taxon>
        <taxon>Sphingobacteriales</taxon>
        <taxon>Sphingobacteriaceae</taxon>
        <taxon>Pedobacter</taxon>
    </lineage>
</organism>
<evidence type="ECO:0000313" key="2">
    <source>
        <dbReference type="Proteomes" id="UP000291819"/>
    </source>
</evidence>
<keyword evidence="1" id="KW-0121">Carboxypeptidase</keyword>
<proteinExistence type="predicted"/>